<protein>
    <submittedName>
        <fullName evidence="4">Uncharacterized protein</fullName>
    </submittedName>
</protein>
<evidence type="ECO:0000313" key="4">
    <source>
        <dbReference type="EMBL" id="AGA86738.1"/>
    </source>
</evidence>
<evidence type="ECO:0000313" key="3">
    <source>
        <dbReference type="EMBL" id="AGA86729.1"/>
    </source>
</evidence>
<dbReference type="RefSeq" id="WP_015277012.1">
    <property type="nucleotide sequence ID" value="NC_019936.1"/>
</dbReference>
<reference evidence="4 5" key="1">
    <citation type="submission" date="2011-10" db="EMBL/GenBank/DDBJ databases">
        <title>Complete sequence of chromosome of Pseudomonas stutzeri RCH2.</title>
        <authorList>
            <consortium name="US DOE Joint Genome Institute"/>
            <person name="Lucas S."/>
            <person name="Han J."/>
            <person name="Lapidus A."/>
            <person name="Cheng J.-F."/>
            <person name="Goodwin L."/>
            <person name="Pitluck S."/>
            <person name="Peters L."/>
            <person name="Ovchinnikova G."/>
            <person name="Zeytun A."/>
            <person name="Lu M."/>
            <person name="Detter J.C."/>
            <person name="Han C."/>
            <person name="Tapia R."/>
            <person name="Land M."/>
            <person name="Hauser L."/>
            <person name="Kyrpides N."/>
            <person name="Ivanova N."/>
            <person name="Pagani I."/>
            <person name="Chakraborty R."/>
            <person name="Arkin A."/>
            <person name="Dehal P."/>
            <person name="Wall J."/>
            <person name="Hazen T."/>
            <person name="Woyke T."/>
        </authorList>
    </citation>
    <scope>NUCLEOTIDE SEQUENCE [LARGE SCALE GENOMIC DNA]</scope>
    <source>
        <strain evidence="4 5">RCH2</strain>
    </source>
</reference>
<proteinExistence type="predicted"/>
<sequence>MFRLLLAFSLLVISITAKAESYYWIISFPADNARYVTAVAACNANHTYYQQLNPGYDRYDQRVVVGETSFYCETTGLRRNAQGVYEPYGRWGNTANRRGDSCQPGENYDPNVGGCEVPPGEMGEACEGPDPGLTKFGYVYNSQGQCVDYTRADTASQCKLLAGTSAPTKIAVVFNDDGSPQIPPPMNVGGCAGIVASVEHCEMAPVRCGGASGNSCMQSSVNTCKVLVSFSGAVSGDGKPLVIKGHEGSEEGVCQPGDACDPAPTPIQNEEKPCVYVEDGEGRRVCDSNKWTGQPGEKSCGTVNGQLTCIGKSPTSNGISIGTVVEEKANVDGTKTVTKTDVHNETKCIGAGSCKTETTTNKTVIVKDSAGNTIGQSGSCTGPKCATDGKGDKNGDGLDDCKSGEDCTDEEEFEGPTNGDAGSFGDSLGNFTSRVKGAPIIASASSLTFASGGSCSMPSFSVPVLGTLSFQPMCQWAADWFAPIKMIMLALWALVAVRTFLEA</sequence>
<evidence type="ECO:0000256" key="1">
    <source>
        <dbReference type="SAM" id="MobiDB-lite"/>
    </source>
</evidence>
<dbReference type="EMBL" id="CP003071">
    <property type="protein sequence ID" value="AGA86738.1"/>
    <property type="molecule type" value="Genomic_DNA"/>
</dbReference>
<evidence type="ECO:0000256" key="2">
    <source>
        <dbReference type="SAM" id="SignalP"/>
    </source>
</evidence>
<dbReference type="Proteomes" id="UP000010820">
    <property type="component" value="Chromosome"/>
</dbReference>
<dbReference type="STRING" id="644801.Psest_2195"/>
<dbReference type="KEGG" id="psh:Psest_2204"/>
<organism evidence="4 5">
    <name type="scientific">Stutzerimonas stutzeri RCH2</name>
    <dbReference type="NCBI Taxonomy" id="644801"/>
    <lineage>
        <taxon>Bacteria</taxon>
        <taxon>Pseudomonadati</taxon>
        <taxon>Pseudomonadota</taxon>
        <taxon>Gammaproteobacteria</taxon>
        <taxon>Pseudomonadales</taxon>
        <taxon>Pseudomonadaceae</taxon>
        <taxon>Stutzerimonas</taxon>
    </lineage>
</organism>
<feature type="chain" id="PRO_5007685112" evidence="2">
    <location>
        <begin position="20"/>
        <end position="503"/>
    </location>
</feature>
<dbReference type="AlphaFoldDB" id="L0GJ13"/>
<gene>
    <name evidence="3" type="ORF">Psest_2195</name>
    <name evidence="4" type="ORF">Psest_2204</name>
</gene>
<accession>L0GJ13</accession>
<evidence type="ECO:0000313" key="5">
    <source>
        <dbReference type="Proteomes" id="UP000010820"/>
    </source>
</evidence>
<dbReference type="KEGG" id="psh:Psest_2195"/>
<feature type="region of interest" description="Disordered" evidence="1">
    <location>
        <begin position="397"/>
        <end position="424"/>
    </location>
</feature>
<dbReference type="EMBL" id="CP003071">
    <property type="protein sequence ID" value="AGA86729.1"/>
    <property type="molecule type" value="Genomic_DNA"/>
</dbReference>
<name>L0GJ13_STUST</name>
<feature type="signal peptide" evidence="2">
    <location>
        <begin position="1"/>
        <end position="19"/>
    </location>
</feature>
<keyword evidence="2" id="KW-0732">Signal</keyword>
<dbReference type="HOGENOM" id="CLU_541697_0_0_6"/>
<dbReference type="PATRIC" id="fig|644801.3.peg.2146"/>